<keyword evidence="1" id="KW-0436">Ligase</keyword>
<dbReference type="PROSITE" id="PS50975">
    <property type="entry name" value="ATP_GRASP"/>
    <property type="match status" value="1"/>
</dbReference>
<dbReference type="Pfam" id="PF13535">
    <property type="entry name" value="ATP-grasp_4"/>
    <property type="match status" value="1"/>
</dbReference>
<evidence type="ECO:0000256" key="3">
    <source>
        <dbReference type="ARBA" id="ARBA00022840"/>
    </source>
</evidence>
<accession>A0ABU7R8T2</accession>
<gene>
    <name evidence="6" type="ORF">VXJ25_03265</name>
</gene>
<dbReference type="Proteomes" id="UP001332931">
    <property type="component" value="Unassembled WGS sequence"/>
</dbReference>
<feature type="domain" description="ATP-grasp" evidence="5">
    <location>
        <begin position="110"/>
        <end position="304"/>
    </location>
</feature>
<dbReference type="Gene3D" id="3.30.470.20">
    <property type="entry name" value="ATP-grasp fold, B domain"/>
    <property type="match status" value="1"/>
</dbReference>
<dbReference type="SUPFAM" id="SSF56059">
    <property type="entry name" value="Glutathione synthetase ATP-binding domain-like"/>
    <property type="match status" value="1"/>
</dbReference>
<evidence type="ECO:0000256" key="2">
    <source>
        <dbReference type="ARBA" id="ARBA00022741"/>
    </source>
</evidence>
<evidence type="ECO:0000259" key="5">
    <source>
        <dbReference type="PROSITE" id="PS50975"/>
    </source>
</evidence>
<keyword evidence="7" id="KW-1185">Reference proteome</keyword>
<sequence length="387" mass="42422">MKKIAVFGTHGLAQAFARKARLLGVESHCFARPLDDATRTAFDVCHEVSLADVDALVRECEAAGIDGVLHTSEFTFRPAALVAEALGLDGNPSSITREGGGITDKFRNRECCRGVRGLGKVEYERVRDLREVGERWRGRYPFIIKPTAEAGKRGVSIVRDEAELASAVRYTEGEPSRSSEYIVESLIPDGTNLSVEGLSFRGTHTILQVTNAVIDTAHHCAELGHQQPALLAPGMREKVEELDRQVLDAVGVVTGPTHTEMRVVGDEVYLIEVNARGGGDLISERLVELSTGYDYVSGMILAALGDLAPIDASSLAHHHAGIWYVAEQTAYLQPVLEESAHAPWCVMRHVAPGPLTLLTHNGQDHSYFVYRFEGACPEWVFEQQLRR</sequence>
<keyword evidence="2 4" id="KW-0547">Nucleotide-binding</keyword>
<name>A0ABU7R8T2_9ACTN</name>
<dbReference type="PANTHER" id="PTHR43585">
    <property type="entry name" value="FUMIPYRROLE BIOSYNTHESIS PROTEIN C"/>
    <property type="match status" value="1"/>
</dbReference>
<reference evidence="6 7" key="1">
    <citation type="submission" date="2024-01" db="EMBL/GenBank/DDBJ databases">
        <title>Description of Olsenella sp. nov., isolated from pig feces.</title>
        <authorList>
            <person name="Chang Y.-H."/>
        </authorList>
    </citation>
    <scope>NUCLEOTIDE SEQUENCE [LARGE SCALE GENOMIC DNA]</scope>
    <source>
        <strain evidence="6 7">YH-ols2223</strain>
    </source>
</reference>
<evidence type="ECO:0000313" key="6">
    <source>
        <dbReference type="EMBL" id="MEE6147021.1"/>
    </source>
</evidence>
<dbReference type="RefSeq" id="WP_330957786.1">
    <property type="nucleotide sequence ID" value="NZ_JAZGJQ010000002.1"/>
</dbReference>
<evidence type="ECO:0000256" key="4">
    <source>
        <dbReference type="PROSITE-ProRule" id="PRU00409"/>
    </source>
</evidence>
<protein>
    <submittedName>
        <fullName evidence="6">ATP-grasp domain-containing protein</fullName>
    </submittedName>
</protein>
<dbReference type="InterPro" id="IPR011761">
    <property type="entry name" value="ATP-grasp"/>
</dbReference>
<keyword evidence="3 4" id="KW-0067">ATP-binding</keyword>
<dbReference type="InterPro" id="IPR052032">
    <property type="entry name" value="ATP-dep_AA_Ligase"/>
</dbReference>
<evidence type="ECO:0000313" key="7">
    <source>
        <dbReference type="Proteomes" id="UP001332931"/>
    </source>
</evidence>
<organism evidence="6 7">
    <name type="scientific">Olsenella absiana</name>
    <dbReference type="NCBI Taxonomy" id="3115222"/>
    <lineage>
        <taxon>Bacteria</taxon>
        <taxon>Bacillati</taxon>
        <taxon>Actinomycetota</taxon>
        <taxon>Coriobacteriia</taxon>
        <taxon>Coriobacteriales</taxon>
        <taxon>Atopobiaceae</taxon>
        <taxon>Olsenella</taxon>
    </lineage>
</organism>
<comment type="caution">
    <text evidence="6">The sequence shown here is derived from an EMBL/GenBank/DDBJ whole genome shotgun (WGS) entry which is preliminary data.</text>
</comment>
<dbReference type="PANTHER" id="PTHR43585:SF2">
    <property type="entry name" value="ATP-GRASP ENZYME FSQD"/>
    <property type="match status" value="1"/>
</dbReference>
<dbReference type="EMBL" id="JAZGJQ010000002">
    <property type="protein sequence ID" value="MEE6147021.1"/>
    <property type="molecule type" value="Genomic_DNA"/>
</dbReference>
<proteinExistence type="predicted"/>
<evidence type="ECO:0000256" key="1">
    <source>
        <dbReference type="ARBA" id="ARBA00022598"/>
    </source>
</evidence>